<dbReference type="GeneID" id="93711362"/>
<sequence length="48" mass="5775">MFNHKEHLVQQLLELGIYKKGEYHLYELSVSELEVEYRNQLNNEKPIG</sequence>
<dbReference type="Pfam" id="PF13076">
    <property type="entry name" value="Fur_reg_FbpA"/>
    <property type="match status" value="1"/>
</dbReference>
<gene>
    <name evidence="1" type="ORF">SAMN02745910_02726</name>
</gene>
<dbReference type="EMBL" id="FOXX01000006">
    <property type="protein sequence ID" value="SFQ67859.1"/>
    <property type="molecule type" value="Genomic_DNA"/>
</dbReference>
<dbReference type="Proteomes" id="UP000182762">
    <property type="component" value="Unassembled WGS sequence"/>
</dbReference>
<comment type="caution">
    <text evidence="1">The sequence shown here is derived from an EMBL/GenBank/DDBJ whole genome shotgun (WGS) entry which is preliminary data.</text>
</comment>
<keyword evidence="2" id="KW-1185">Reference proteome</keyword>
<reference evidence="1 2" key="1">
    <citation type="submission" date="2016-10" db="EMBL/GenBank/DDBJ databases">
        <authorList>
            <person name="Varghese N."/>
            <person name="Submissions S."/>
        </authorList>
    </citation>
    <scope>NUCLEOTIDE SEQUENCE [LARGE SCALE GENOMIC DNA]</scope>
    <source>
        <strain evidence="1 2">DSM 13796</strain>
    </source>
</reference>
<proteinExistence type="predicted"/>
<accession>A0A1I6AGN8</accession>
<dbReference type="InterPro" id="IPR025072">
    <property type="entry name" value="Fur_reg_FbpA"/>
</dbReference>
<evidence type="ECO:0000313" key="2">
    <source>
        <dbReference type="Proteomes" id="UP000182762"/>
    </source>
</evidence>
<evidence type="ECO:0000313" key="1">
    <source>
        <dbReference type="EMBL" id="SFQ67859.1"/>
    </source>
</evidence>
<protein>
    <submittedName>
        <fullName evidence="1">Fur-regulated basic protein A</fullName>
    </submittedName>
</protein>
<organism evidence="1 2">
    <name type="scientific">Priestia endophytica DSM 13796</name>
    <dbReference type="NCBI Taxonomy" id="1121089"/>
    <lineage>
        <taxon>Bacteria</taxon>
        <taxon>Bacillati</taxon>
        <taxon>Bacillota</taxon>
        <taxon>Bacilli</taxon>
        <taxon>Bacillales</taxon>
        <taxon>Bacillaceae</taxon>
        <taxon>Priestia</taxon>
    </lineage>
</organism>
<dbReference type="RefSeq" id="WP_074842827.1">
    <property type="nucleotide sequence ID" value="NZ_FOXX01000006.1"/>
</dbReference>
<name>A0A1I6AGN8_9BACI</name>